<dbReference type="GO" id="GO:0005829">
    <property type="term" value="C:cytosol"/>
    <property type="evidence" value="ECO:0007669"/>
    <property type="project" value="TreeGrafter"/>
</dbReference>
<gene>
    <name evidence="5" type="primary">Gltpd2</name>
</gene>
<keyword evidence="2" id="KW-0812">Transmembrane</keyword>
<dbReference type="RefSeq" id="XP_012868655.1">
    <property type="nucleotide sequence ID" value="XM_013013201.1"/>
</dbReference>
<sequence>MWLGAGEGAVVPVTAMVVLLPHLCLQRCFRLVPLTIFSLLLLYLTGQIICLLLGCRALAQSSIPDGPLLFQVQPELEAQVAPKGEDPACLGPQGMLGRMVRPFQASLNLQEDVELAQYLAGWREFLSEAFSKVTVLEAQVHGPRAEHYTSLSTMAAWERRAGLLEPPLAGSSGSRTLLVLHRALRWAQLCLSRVATGTLGDPDAGAQCADAYRTALAPHHPWLVRHAARLAFLALPSRDRLLEMACPGASEADARAALARAAGALEDVYNRTQSLLAGHDLLLLA</sequence>
<dbReference type="KEGG" id="dord:105983357"/>
<evidence type="ECO:0000259" key="3">
    <source>
        <dbReference type="Pfam" id="PF08718"/>
    </source>
</evidence>
<evidence type="ECO:0000313" key="4">
    <source>
        <dbReference type="Proteomes" id="UP000081671"/>
    </source>
</evidence>
<evidence type="ECO:0000256" key="2">
    <source>
        <dbReference type="SAM" id="Phobius"/>
    </source>
</evidence>
<feature type="transmembrane region" description="Helical" evidence="2">
    <location>
        <begin position="31"/>
        <end position="54"/>
    </location>
</feature>
<dbReference type="InParanoid" id="A0A1S3EXM0"/>
<dbReference type="GO" id="GO:0016020">
    <property type="term" value="C:membrane"/>
    <property type="evidence" value="ECO:0007669"/>
    <property type="project" value="TreeGrafter"/>
</dbReference>
<dbReference type="Proteomes" id="UP000081671">
    <property type="component" value="Unplaced"/>
</dbReference>
<dbReference type="STRING" id="10020.ENSDORP00000005478"/>
<dbReference type="Gene3D" id="1.10.3520.10">
    <property type="entry name" value="Glycolipid transfer protein"/>
    <property type="match status" value="1"/>
</dbReference>
<organism evidence="4 5">
    <name type="scientific">Dipodomys ordii</name>
    <name type="common">Ord's kangaroo rat</name>
    <dbReference type="NCBI Taxonomy" id="10020"/>
    <lineage>
        <taxon>Eukaryota</taxon>
        <taxon>Metazoa</taxon>
        <taxon>Chordata</taxon>
        <taxon>Craniata</taxon>
        <taxon>Vertebrata</taxon>
        <taxon>Euteleostomi</taxon>
        <taxon>Mammalia</taxon>
        <taxon>Eutheria</taxon>
        <taxon>Euarchontoglires</taxon>
        <taxon>Glires</taxon>
        <taxon>Rodentia</taxon>
        <taxon>Castorimorpha</taxon>
        <taxon>Heteromyidae</taxon>
        <taxon>Dipodomyinae</taxon>
        <taxon>Dipodomys</taxon>
    </lineage>
</organism>
<keyword evidence="2" id="KW-1133">Transmembrane helix</keyword>
<dbReference type="GeneID" id="105983357"/>
<dbReference type="InterPro" id="IPR014830">
    <property type="entry name" value="Glycolipid_transfer_prot_dom"/>
</dbReference>
<dbReference type="GO" id="GO:1902387">
    <property type="term" value="F:ceramide 1-phosphate binding"/>
    <property type="evidence" value="ECO:0007669"/>
    <property type="project" value="TreeGrafter"/>
</dbReference>
<dbReference type="FunFam" id="1.10.3520.10:FF:000002">
    <property type="entry name" value="Ceramide-1-phosphate transfer protein"/>
    <property type="match status" value="1"/>
</dbReference>
<dbReference type="InterPro" id="IPR036497">
    <property type="entry name" value="GLTP_sf"/>
</dbReference>
<dbReference type="AlphaFoldDB" id="A0A1S3EXM0"/>
<name>A0A1S3EXM0_DIPOR</name>
<dbReference type="PANTHER" id="PTHR10219">
    <property type="entry name" value="GLYCOLIPID TRANSFER PROTEIN-RELATED"/>
    <property type="match status" value="1"/>
</dbReference>
<comment type="similarity">
    <text evidence="1">Belongs to the GLTP family.</text>
</comment>
<dbReference type="SUPFAM" id="SSF110004">
    <property type="entry name" value="Glycolipid transfer protein, GLTP"/>
    <property type="match status" value="1"/>
</dbReference>
<dbReference type="PANTHER" id="PTHR10219:SF19">
    <property type="entry name" value="GLYCOLIPID TRANSFER PROTEIN DOMAIN-CONTAINING PROTEIN 2"/>
    <property type="match status" value="1"/>
</dbReference>
<feature type="domain" description="Glycolipid transfer protein" evidence="3">
    <location>
        <begin position="128"/>
        <end position="246"/>
    </location>
</feature>
<dbReference type="OrthoDB" id="116883at2759"/>
<evidence type="ECO:0000313" key="5">
    <source>
        <dbReference type="RefSeq" id="XP_012868655.1"/>
    </source>
</evidence>
<feature type="transmembrane region" description="Helical" evidence="2">
    <location>
        <begin position="6"/>
        <end position="24"/>
    </location>
</feature>
<reference evidence="5" key="1">
    <citation type="submission" date="2025-08" db="UniProtKB">
        <authorList>
            <consortium name="RefSeq"/>
        </authorList>
    </citation>
    <scope>IDENTIFICATION</scope>
    <source>
        <tissue evidence="5">Kidney</tissue>
    </source>
</reference>
<keyword evidence="2" id="KW-0472">Membrane</keyword>
<dbReference type="GO" id="GO:1902388">
    <property type="term" value="F:ceramide 1-phosphate transfer activity"/>
    <property type="evidence" value="ECO:0007669"/>
    <property type="project" value="TreeGrafter"/>
</dbReference>
<dbReference type="Pfam" id="PF08718">
    <property type="entry name" value="GLTP"/>
    <property type="match status" value="1"/>
</dbReference>
<dbReference type="FunCoup" id="A0A1S3EXM0">
    <property type="interactions" value="95"/>
</dbReference>
<proteinExistence type="inferred from homology"/>
<accession>A0A1S3EXM0</accession>
<keyword evidence="4" id="KW-1185">Reference proteome</keyword>
<protein>
    <submittedName>
        <fullName evidence="5">Glycolipid transfer protein domain-containing protein 2</fullName>
    </submittedName>
</protein>
<evidence type="ECO:0000256" key="1">
    <source>
        <dbReference type="ARBA" id="ARBA00007148"/>
    </source>
</evidence>
<dbReference type="GO" id="GO:0032691">
    <property type="term" value="P:negative regulation of interleukin-1 beta production"/>
    <property type="evidence" value="ECO:0007669"/>
    <property type="project" value="UniProtKB-ARBA"/>
</dbReference>
<dbReference type="CTD" id="388323"/>